<evidence type="ECO:0000313" key="4">
    <source>
        <dbReference type="EMBL" id="QSQ26005.1"/>
    </source>
</evidence>
<name>A0ABX7P693_9BACT</name>
<dbReference type="RefSeq" id="WP_206727555.1">
    <property type="nucleotide sequence ID" value="NZ_CP071090.1"/>
</dbReference>
<organism evidence="4 5">
    <name type="scientific">Pyxidicoccus parkwayensis</name>
    <dbReference type="NCBI Taxonomy" id="2813578"/>
    <lineage>
        <taxon>Bacteria</taxon>
        <taxon>Pseudomonadati</taxon>
        <taxon>Myxococcota</taxon>
        <taxon>Myxococcia</taxon>
        <taxon>Myxococcales</taxon>
        <taxon>Cystobacterineae</taxon>
        <taxon>Myxococcaceae</taxon>
        <taxon>Pyxidicoccus</taxon>
    </lineage>
</organism>
<protein>
    <submittedName>
        <fullName evidence="4">Uncharacterized protein</fullName>
    </submittedName>
</protein>
<evidence type="ECO:0000256" key="2">
    <source>
        <dbReference type="SAM" id="MobiDB-lite"/>
    </source>
</evidence>
<feature type="compositionally biased region" description="Basic and acidic residues" evidence="2">
    <location>
        <begin position="118"/>
        <end position="129"/>
    </location>
</feature>
<feature type="compositionally biased region" description="Polar residues" evidence="2">
    <location>
        <begin position="97"/>
        <end position="115"/>
    </location>
</feature>
<dbReference type="Proteomes" id="UP000662747">
    <property type="component" value="Chromosome"/>
</dbReference>
<keyword evidence="3" id="KW-0472">Membrane</keyword>
<reference evidence="4 5" key="1">
    <citation type="submission" date="2021-02" db="EMBL/GenBank/DDBJ databases">
        <title>De Novo genome assembly of isolated myxobacteria.</title>
        <authorList>
            <person name="Stevens D.C."/>
        </authorList>
    </citation>
    <scope>NUCLEOTIDE SEQUENCE [LARGE SCALE GENOMIC DNA]</scope>
    <source>
        <strain evidence="5">SCPEA02</strain>
    </source>
</reference>
<keyword evidence="1" id="KW-0175">Coiled coil</keyword>
<keyword evidence="5" id="KW-1185">Reference proteome</keyword>
<evidence type="ECO:0000256" key="1">
    <source>
        <dbReference type="SAM" id="Coils"/>
    </source>
</evidence>
<feature type="compositionally biased region" description="Pro residues" evidence="2">
    <location>
        <begin position="76"/>
        <end position="90"/>
    </location>
</feature>
<evidence type="ECO:0000256" key="3">
    <source>
        <dbReference type="SAM" id="Phobius"/>
    </source>
</evidence>
<dbReference type="EMBL" id="CP071090">
    <property type="protein sequence ID" value="QSQ26005.1"/>
    <property type="molecule type" value="Genomic_DNA"/>
</dbReference>
<sequence>MTTSPQGSEPDDDPPVPPAVSPRMRGGTLYVEDEEATDERPTGRGPRASTVLTALLVALGLALPGVAAFLLRPATPVAPEPTAHPPPPSQPASLPTQNAIPHPSSTDSTAPTGTTGRPAEDTRAPDHDTLTASPNSAPGPRLARVESGLTPPHPAAQPVPSNREAAQPVTANREAAQPASANREVAQPVTANREAAQPASANREAALRAILDDTSQPAEERSAAALELLDGLILRNRSRSLARDAERVFRMDLPRHLGRLPAEQAGWLWVNALSTLGDKEKVPEAAAEFFRRFPDSSLAPSVETVVRSTAIVLVADQNSRREMESELRRLEAELEAQRIRLESRGEPTTPVLRELARIRCFKPAQEHFHDLSVVSCRAYVDAWAPGDTPPEQAIVRDAWAAEITSLVGLRRYTQARQRLAEFRAADPEGERQTLIGSVVNAIRPDAEE</sequence>
<feature type="region of interest" description="Disordered" evidence="2">
    <location>
        <begin position="1"/>
        <end position="47"/>
    </location>
</feature>
<accession>A0ABX7P693</accession>
<keyword evidence="3" id="KW-1133">Transmembrane helix</keyword>
<feature type="coiled-coil region" evidence="1">
    <location>
        <begin position="313"/>
        <end position="344"/>
    </location>
</feature>
<keyword evidence="3" id="KW-0812">Transmembrane</keyword>
<evidence type="ECO:0000313" key="5">
    <source>
        <dbReference type="Proteomes" id="UP000662747"/>
    </source>
</evidence>
<feature type="region of interest" description="Disordered" evidence="2">
    <location>
        <begin position="76"/>
        <end position="201"/>
    </location>
</feature>
<feature type="transmembrane region" description="Helical" evidence="3">
    <location>
        <begin position="50"/>
        <end position="71"/>
    </location>
</feature>
<gene>
    <name evidence="4" type="ORF">JY651_14215</name>
</gene>
<proteinExistence type="predicted"/>